<dbReference type="AlphaFoldDB" id="A0A3B1E8D1"/>
<protein>
    <submittedName>
        <fullName evidence="5">SSU ribosomal protein S9p (S16e)</fullName>
    </submittedName>
</protein>
<dbReference type="InterPro" id="IPR000754">
    <property type="entry name" value="Ribosomal_uS9"/>
</dbReference>
<dbReference type="Pfam" id="PF00380">
    <property type="entry name" value="Ribosomal_S9"/>
    <property type="match status" value="1"/>
</dbReference>
<proteinExistence type="inferred from homology"/>
<keyword evidence="2 5" id="KW-0689">Ribosomal protein</keyword>
<dbReference type="GO" id="GO:0006412">
    <property type="term" value="P:translation"/>
    <property type="evidence" value="ECO:0007669"/>
    <property type="project" value="InterPro"/>
</dbReference>
<comment type="similarity">
    <text evidence="1">Belongs to the universal ribosomal protein uS9 family.</text>
</comment>
<accession>A0A3B1E8D1</accession>
<sequence>MTTLASELNPDAPMTNTVNTAETTDTAETPGSATRPLRDPVAPDAHGWWWGTGRRKAAVARGRMRVAKEGEGTVKIQINRKKFKTVDEYFSEARDRNDVYASLKATDTEGKLDVILRIRGGGIMGQAQAARLAIARALVGYDPTTENALRDAGYLTRDARKVERKKYGQPGARARFQFSKR</sequence>
<dbReference type="PROSITE" id="PS00360">
    <property type="entry name" value="RIBOSOMAL_S9"/>
    <property type="match status" value="1"/>
</dbReference>
<dbReference type="InterPro" id="IPR020574">
    <property type="entry name" value="Ribosomal_uS9_CS"/>
</dbReference>
<dbReference type="InterPro" id="IPR020568">
    <property type="entry name" value="Ribosomal_Su5_D2-typ_SF"/>
</dbReference>
<dbReference type="GO" id="GO:0003735">
    <property type="term" value="F:structural constituent of ribosome"/>
    <property type="evidence" value="ECO:0007669"/>
    <property type="project" value="InterPro"/>
</dbReference>
<dbReference type="GO" id="GO:0015935">
    <property type="term" value="C:small ribosomal subunit"/>
    <property type="evidence" value="ECO:0007669"/>
    <property type="project" value="TreeGrafter"/>
</dbReference>
<evidence type="ECO:0000256" key="1">
    <source>
        <dbReference type="ARBA" id="ARBA00005251"/>
    </source>
</evidence>
<dbReference type="InterPro" id="IPR023035">
    <property type="entry name" value="Ribosomal_uS9_bac/plastid"/>
</dbReference>
<evidence type="ECO:0000256" key="2">
    <source>
        <dbReference type="ARBA" id="ARBA00022980"/>
    </source>
</evidence>
<evidence type="ECO:0000313" key="5">
    <source>
        <dbReference type="EMBL" id="VAX41127.1"/>
    </source>
</evidence>
<dbReference type="PANTHER" id="PTHR21569">
    <property type="entry name" value="RIBOSOMAL PROTEIN S9"/>
    <property type="match status" value="1"/>
</dbReference>
<feature type="compositionally biased region" description="Low complexity" evidence="4">
    <location>
        <begin position="15"/>
        <end position="29"/>
    </location>
</feature>
<feature type="region of interest" description="Disordered" evidence="4">
    <location>
        <begin position="1"/>
        <end position="41"/>
    </location>
</feature>
<name>A0A3B1E8D1_9ZZZZ</name>
<dbReference type="GO" id="GO:0003723">
    <property type="term" value="F:RNA binding"/>
    <property type="evidence" value="ECO:0007669"/>
    <property type="project" value="TreeGrafter"/>
</dbReference>
<reference evidence="5" key="1">
    <citation type="submission" date="2018-06" db="EMBL/GenBank/DDBJ databases">
        <authorList>
            <person name="Zhirakovskaya E."/>
        </authorList>
    </citation>
    <scope>NUCLEOTIDE SEQUENCE</scope>
</reference>
<dbReference type="NCBIfam" id="NF001099">
    <property type="entry name" value="PRK00132.1"/>
    <property type="match status" value="1"/>
</dbReference>
<dbReference type="PANTHER" id="PTHR21569:SF1">
    <property type="entry name" value="SMALL RIBOSOMAL SUBUNIT PROTEIN US9M"/>
    <property type="match status" value="1"/>
</dbReference>
<evidence type="ECO:0000256" key="4">
    <source>
        <dbReference type="SAM" id="MobiDB-lite"/>
    </source>
</evidence>
<evidence type="ECO:0000256" key="3">
    <source>
        <dbReference type="ARBA" id="ARBA00023274"/>
    </source>
</evidence>
<gene>
    <name evidence="5" type="ORF">MNBD_PLANCTO03-1537</name>
</gene>
<keyword evidence="3" id="KW-0687">Ribonucleoprotein</keyword>
<organism evidence="5">
    <name type="scientific">hydrothermal vent metagenome</name>
    <dbReference type="NCBI Taxonomy" id="652676"/>
    <lineage>
        <taxon>unclassified sequences</taxon>
        <taxon>metagenomes</taxon>
        <taxon>ecological metagenomes</taxon>
    </lineage>
</organism>
<dbReference type="SUPFAM" id="SSF54211">
    <property type="entry name" value="Ribosomal protein S5 domain 2-like"/>
    <property type="match status" value="1"/>
</dbReference>
<dbReference type="InterPro" id="IPR014721">
    <property type="entry name" value="Ribsml_uS5_D2-typ_fold_subgr"/>
</dbReference>
<dbReference type="Gene3D" id="3.30.230.10">
    <property type="match status" value="1"/>
</dbReference>
<dbReference type="EMBL" id="UOGK01000496">
    <property type="protein sequence ID" value="VAX41127.1"/>
    <property type="molecule type" value="Genomic_DNA"/>
</dbReference>
<dbReference type="GO" id="GO:0005737">
    <property type="term" value="C:cytoplasm"/>
    <property type="evidence" value="ECO:0007669"/>
    <property type="project" value="UniProtKB-ARBA"/>
</dbReference>